<dbReference type="InterPro" id="IPR050323">
    <property type="entry name" value="Ribosomal_protein_uL10"/>
</dbReference>
<sequence length="166" mass="18115">FKPGPIVGELQKVGIPAAIQDGKVAIKTDKVIVPAGEKIPKDVAQMLTRLEIYPIEIGMSLHAVFEDGNIFKPDVLDIDLDEFILKIQQASSNAFNLAVKSAWISELTIKPLLNKAYSNALALAMESGIITKDTVEHLVSKAHRSMIAMALHAQDAIDEDLKKMIT</sequence>
<keyword evidence="3" id="KW-0687">Ribonucleoprotein</keyword>
<dbReference type="InterPro" id="IPR043164">
    <property type="entry name" value="Ribosomal_uL10-like_insert_sf"/>
</dbReference>
<feature type="domain" description="Large ribosomal subunit protein uL10-like insertion" evidence="4">
    <location>
        <begin position="3"/>
        <end position="52"/>
    </location>
</feature>
<dbReference type="GO" id="GO:0022625">
    <property type="term" value="C:cytosolic large ribosomal subunit"/>
    <property type="evidence" value="ECO:0007669"/>
    <property type="project" value="TreeGrafter"/>
</dbReference>
<reference evidence="5" key="1">
    <citation type="journal article" date="2014" name="Front. Microbiol.">
        <title>High frequency of phylogenetically diverse reductive dehalogenase-homologous genes in deep subseafloor sedimentary metagenomes.</title>
        <authorList>
            <person name="Kawai M."/>
            <person name="Futagami T."/>
            <person name="Toyoda A."/>
            <person name="Takaki Y."/>
            <person name="Nishi S."/>
            <person name="Hori S."/>
            <person name="Arai W."/>
            <person name="Tsubouchi T."/>
            <person name="Morono Y."/>
            <person name="Uchiyama I."/>
            <person name="Ito T."/>
            <person name="Fujiyama A."/>
            <person name="Inagaki F."/>
            <person name="Takami H."/>
        </authorList>
    </citation>
    <scope>NUCLEOTIDE SEQUENCE</scope>
    <source>
        <strain evidence="5">Expedition CK06-06</strain>
    </source>
</reference>
<dbReference type="GO" id="GO:0002181">
    <property type="term" value="P:cytoplasmic translation"/>
    <property type="evidence" value="ECO:0007669"/>
    <property type="project" value="TreeGrafter"/>
</dbReference>
<dbReference type="Gene3D" id="6.10.140.760">
    <property type="match status" value="1"/>
</dbReference>
<dbReference type="GO" id="GO:0000027">
    <property type="term" value="P:ribosomal large subunit assembly"/>
    <property type="evidence" value="ECO:0007669"/>
    <property type="project" value="TreeGrafter"/>
</dbReference>
<gene>
    <name evidence="5" type="ORF">S01H1_53589</name>
</gene>
<comment type="caution">
    <text evidence="5">The sequence shown here is derived from an EMBL/GenBank/DDBJ whole genome shotgun (WGS) entry which is preliminary data.</text>
</comment>
<dbReference type="GO" id="GO:0070180">
    <property type="term" value="F:large ribosomal subunit rRNA binding"/>
    <property type="evidence" value="ECO:0007669"/>
    <property type="project" value="TreeGrafter"/>
</dbReference>
<dbReference type="Pfam" id="PF17777">
    <property type="entry name" value="RL10P_insert"/>
    <property type="match status" value="1"/>
</dbReference>
<dbReference type="AlphaFoldDB" id="X0W436"/>
<dbReference type="GO" id="GO:0003735">
    <property type="term" value="F:structural constituent of ribosome"/>
    <property type="evidence" value="ECO:0007669"/>
    <property type="project" value="TreeGrafter"/>
</dbReference>
<proteinExistence type="inferred from homology"/>
<dbReference type="EMBL" id="BARS01034708">
    <property type="protein sequence ID" value="GAG25330.1"/>
    <property type="molecule type" value="Genomic_DNA"/>
</dbReference>
<protein>
    <recommendedName>
        <fullName evidence="4">Large ribosomal subunit protein uL10-like insertion domain-containing protein</fullName>
    </recommendedName>
</protein>
<evidence type="ECO:0000313" key="5">
    <source>
        <dbReference type="EMBL" id="GAG25330.1"/>
    </source>
</evidence>
<evidence type="ECO:0000256" key="1">
    <source>
        <dbReference type="ARBA" id="ARBA00008889"/>
    </source>
</evidence>
<evidence type="ECO:0000256" key="2">
    <source>
        <dbReference type="ARBA" id="ARBA00022980"/>
    </source>
</evidence>
<keyword evidence="2" id="KW-0689">Ribosomal protein</keyword>
<feature type="non-terminal residue" evidence="5">
    <location>
        <position position="1"/>
    </location>
</feature>
<comment type="similarity">
    <text evidence="1">Belongs to the universal ribosomal protein uL10 family.</text>
</comment>
<accession>X0W436</accession>
<dbReference type="PANTHER" id="PTHR45699">
    <property type="entry name" value="60S ACIDIC RIBOSOMAL PROTEIN P0"/>
    <property type="match status" value="1"/>
</dbReference>
<organism evidence="5">
    <name type="scientific">marine sediment metagenome</name>
    <dbReference type="NCBI Taxonomy" id="412755"/>
    <lineage>
        <taxon>unclassified sequences</taxon>
        <taxon>metagenomes</taxon>
        <taxon>ecological metagenomes</taxon>
    </lineage>
</organism>
<dbReference type="PANTHER" id="PTHR45699:SF3">
    <property type="entry name" value="LARGE RIBOSOMAL SUBUNIT PROTEIN UL10"/>
    <property type="match status" value="1"/>
</dbReference>
<dbReference type="Gene3D" id="3.90.105.20">
    <property type="match status" value="1"/>
</dbReference>
<dbReference type="InterPro" id="IPR040637">
    <property type="entry name" value="Ribosomal_uL10-like_insert"/>
</dbReference>
<evidence type="ECO:0000259" key="4">
    <source>
        <dbReference type="Pfam" id="PF17777"/>
    </source>
</evidence>
<name>X0W436_9ZZZZ</name>
<evidence type="ECO:0000256" key="3">
    <source>
        <dbReference type="ARBA" id="ARBA00023274"/>
    </source>
</evidence>